<dbReference type="InterPro" id="IPR036514">
    <property type="entry name" value="SGNH_hydro_sf"/>
</dbReference>
<evidence type="ECO:0000313" key="2">
    <source>
        <dbReference type="EMBL" id="OUJ74683.1"/>
    </source>
</evidence>
<proteinExistence type="predicted"/>
<evidence type="ECO:0000256" key="1">
    <source>
        <dbReference type="SAM" id="SignalP"/>
    </source>
</evidence>
<dbReference type="OrthoDB" id="7443339at2"/>
<dbReference type="AlphaFoldDB" id="A0A243WG07"/>
<feature type="signal peptide" evidence="1">
    <location>
        <begin position="1"/>
        <end position="27"/>
    </location>
</feature>
<protein>
    <recommendedName>
        <fullName evidence="4">PEP-CTERM sorting domain-containing protein</fullName>
    </recommendedName>
</protein>
<gene>
    <name evidence="2" type="ORF">BXP70_07920</name>
</gene>
<comment type="caution">
    <text evidence="2">The sequence shown here is derived from an EMBL/GenBank/DDBJ whole genome shotgun (WGS) entry which is preliminary data.</text>
</comment>
<name>A0A243WG07_9BACT</name>
<dbReference type="RefSeq" id="WP_086593485.1">
    <property type="nucleotide sequence ID" value="NZ_MTSE01000003.1"/>
</dbReference>
<organism evidence="2 3">
    <name type="scientific">Hymenobacter crusticola</name>
    <dbReference type="NCBI Taxonomy" id="1770526"/>
    <lineage>
        <taxon>Bacteria</taxon>
        <taxon>Pseudomonadati</taxon>
        <taxon>Bacteroidota</taxon>
        <taxon>Cytophagia</taxon>
        <taxon>Cytophagales</taxon>
        <taxon>Hymenobacteraceae</taxon>
        <taxon>Hymenobacter</taxon>
    </lineage>
</organism>
<dbReference type="SUPFAM" id="SSF52266">
    <property type="entry name" value="SGNH hydrolase"/>
    <property type="match status" value="1"/>
</dbReference>
<dbReference type="Gene3D" id="3.40.50.1110">
    <property type="entry name" value="SGNH hydrolase"/>
    <property type="match status" value="1"/>
</dbReference>
<evidence type="ECO:0000313" key="3">
    <source>
        <dbReference type="Proteomes" id="UP000194873"/>
    </source>
</evidence>
<evidence type="ECO:0008006" key="4">
    <source>
        <dbReference type="Google" id="ProtNLM"/>
    </source>
</evidence>
<reference evidence="2 3" key="1">
    <citation type="submission" date="2017-01" db="EMBL/GenBank/DDBJ databases">
        <title>A new Hymenobacter.</title>
        <authorList>
            <person name="Liang Y."/>
            <person name="Feng F."/>
        </authorList>
    </citation>
    <scope>NUCLEOTIDE SEQUENCE [LARGE SCALE GENOMIC DNA]</scope>
    <source>
        <strain evidence="2">MIMBbqt21</strain>
    </source>
</reference>
<keyword evidence="1" id="KW-0732">Signal</keyword>
<dbReference type="EMBL" id="MTSE01000003">
    <property type="protein sequence ID" value="OUJ74683.1"/>
    <property type="molecule type" value="Genomic_DNA"/>
</dbReference>
<keyword evidence="3" id="KW-1185">Reference proteome</keyword>
<sequence length="330" mass="36094">MPLHLLNTVRRLALLGLGLGLATLATAQTSPATKATAKATAKKPVVILFVGNSFFHGHFQSVLKYNTGSIVDENAAVPERSPRHERGGPWGGIPAIFKKLTDEAGMAYEVHLESISGMPLKFHYDSVRAVVDRPGWDAVVLQEHSMWTLPARRTGHPDLFQEYGTRLEQTVHARNPKAKVYLYETWARADQTYPEGKAYSGLPVDSMTQDLHRGYYSLAKRNGHIAGVAPAGDAWLRAIQEGVAVRNPYSPEAGKVNLWGADNYHPSNWGSYLNACVLFAEITGQDPRKLGAKEQAAADLGIAPEDAVRLQRIAAEQVRAARKAEPAKKS</sequence>
<dbReference type="GO" id="GO:0016788">
    <property type="term" value="F:hydrolase activity, acting on ester bonds"/>
    <property type="evidence" value="ECO:0007669"/>
    <property type="project" value="UniProtKB-ARBA"/>
</dbReference>
<accession>A0A243WG07</accession>
<feature type="chain" id="PRO_5013281012" description="PEP-CTERM sorting domain-containing protein" evidence="1">
    <location>
        <begin position="28"/>
        <end position="330"/>
    </location>
</feature>
<dbReference type="Proteomes" id="UP000194873">
    <property type="component" value="Unassembled WGS sequence"/>
</dbReference>